<gene>
    <name evidence="2" type="ORF">C4N18_00250</name>
</gene>
<feature type="transmembrane region" description="Helical" evidence="1">
    <location>
        <begin position="7"/>
        <end position="31"/>
    </location>
</feature>
<evidence type="ECO:0000313" key="3">
    <source>
        <dbReference type="Proteomes" id="UP000241238"/>
    </source>
</evidence>
<feature type="transmembrane region" description="Helical" evidence="1">
    <location>
        <begin position="100"/>
        <end position="121"/>
    </location>
</feature>
<sequence>MDKKFNSFLLILGIIFTLITGLFQFFINIHLFNLKKYLYFSFYFIIFIYWLRDKNFRFKYFFIYSIISFYFNFSLTTPFVVVFTRTFLDFFNISSLLKNILITLLIGTLNTFISSFIYQFLRKKSLQSNKM</sequence>
<accession>A0ABN5JCU7</accession>
<keyword evidence="1" id="KW-0472">Membrane</keyword>
<evidence type="ECO:0008006" key="4">
    <source>
        <dbReference type="Google" id="ProtNLM"/>
    </source>
</evidence>
<name>A0ABN5JCU7_FUSVA</name>
<evidence type="ECO:0000313" key="2">
    <source>
        <dbReference type="EMBL" id="AVQ29728.1"/>
    </source>
</evidence>
<dbReference type="Proteomes" id="UP000241238">
    <property type="component" value="Chromosome"/>
</dbReference>
<keyword evidence="1" id="KW-0812">Transmembrane</keyword>
<organism evidence="2 3">
    <name type="scientific">Fusobacterium varium ATCC 27725</name>
    <dbReference type="NCBI Taxonomy" id="469618"/>
    <lineage>
        <taxon>Bacteria</taxon>
        <taxon>Fusobacteriati</taxon>
        <taxon>Fusobacteriota</taxon>
        <taxon>Fusobacteriia</taxon>
        <taxon>Fusobacteriales</taxon>
        <taxon>Fusobacteriaceae</taxon>
        <taxon>Fusobacterium</taxon>
    </lineage>
</organism>
<keyword evidence="3" id="KW-1185">Reference proteome</keyword>
<feature type="transmembrane region" description="Helical" evidence="1">
    <location>
        <begin position="61"/>
        <end position="88"/>
    </location>
</feature>
<protein>
    <recommendedName>
        <fullName evidence="4">GtrA-like protein domain-containing protein</fullName>
    </recommendedName>
</protein>
<keyword evidence="1" id="KW-1133">Transmembrane helix</keyword>
<evidence type="ECO:0000256" key="1">
    <source>
        <dbReference type="SAM" id="Phobius"/>
    </source>
</evidence>
<dbReference type="EMBL" id="CP028103">
    <property type="protein sequence ID" value="AVQ29728.1"/>
    <property type="molecule type" value="Genomic_DNA"/>
</dbReference>
<reference evidence="3" key="1">
    <citation type="journal article" date="2018" name="MSphere">
        <title>Fusobacterium Genomics Using MinION and Illumina Sequencing Enables Genome Completion and Correction.</title>
        <authorList>
            <person name="Todd S.M."/>
            <person name="Settlage R.E."/>
            <person name="Lahmers K.K."/>
            <person name="Slade D.J."/>
        </authorList>
    </citation>
    <scope>NUCLEOTIDE SEQUENCE [LARGE SCALE GENOMIC DNA]</scope>
    <source>
        <strain evidence="3">ATCC 27725</strain>
    </source>
</reference>
<feature type="transmembrane region" description="Helical" evidence="1">
    <location>
        <begin position="37"/>
        <end position="52"/>
    </location>
</feature>
<proteinExistence type="predicted"/>